<dbReference type="InParanoid" id="A0A096P8F9"/>
<comment type="caution">
    <text evidence="1">The sequence shown here is derived from an EMBL/GenBank/DDBJ whole genome shotgun (WGS) entry which is preliminary data.</text>
</comment>
<reference evidence="2" key="1">
    <citation type="journal article" date="2006" name="Proc. Natl. Acad. Sci. U.S.A.">
        <title>Genome analysis of the smallest free-living eukaryote Ostreococcus tauri unveils many unique features.</title>
        <authorList>
            <person name="Derelle E."/>
            <person name="Ferraz C."/>
            <person name="Rombauts S."/>
            <person name="Rouze P."/>
            <person name="Worden A.Z."/>
            <person name="Robbens S."/>
            <person name="Partensky F."/>
            <person name="Degroeve S."/>
            <person name="Echeynie S."/>
            <person name="Cooke R."/>
            <person name="Saeys Y."/>
            <person name="Wuyts J."/>
            <person name="Jabbari K."/>
            <person name="Bowler C."/>
            <person name="Panaud O."/>
            <person name="Piegu B."/>
            <person name="Ball S.G."/>
            <person name="Ral J.-P."/>
            <person name="Bouget F.-Y."/>
            <person name="Piganeau G."/>
            <person name="De Baets B."/>
            <person name="Picard A."/>
            <person name="Delseny M."/>
            <person name="Demaille J."/>
            <person name="Van de Peer Y."/>
            <person name="Moreau H."/>
        </authorList>
    </citation>
    <scope>NUCLEOTIDE SEQUENCE [LARGE SCALE GENOMIC DNA]</scope>
    <source>
        <strain evidence="2">OTTH 0595 / CCAP 157/2 / RCC745</strain>
    </source>
</reference>
<dbReference type="AlphaFoldDB" id="A0A096P8F9"/>
<keyword evidence="2" id="KW-1185">Reference proteome</keyword>
<dbReference type="Proteomes" id="UP000009170">
    <property type="component" value="Unassembled WGS sequence"/>
</dbReference>
<name>A0A096P8F9_OSTTA</name>
<evidence type="ECO:0000313" key="2">
    <source>
        <dbReference type="Proteomes" id="UP000009170"/>
    </source>
</evidence>
<sequence length="377" mass="39989">MKPTVQAIDIVATHRRAPRMRRRKNRPHPWARYLSLFSLVFTVSFATTGEGATCTTPRLKSRIGSVRECSPTVRAERRLCGVVAGAVDASTSLMYVASPLSDSLAVIDVGTPTAPRVTSGTRDARTTRRPLDVRLHDSGTYIAVLSGGNTARDKNSTLTIASVEGVNAANGAAPTYAATKSDCVATVRDGRTHYVGSLCGCTAFDMVGDVAYVVCGDASRLTIVSLPTTAANAATTAMTVLGSIQSELLAEGNAVTVRNNRAYVRSDGVCASCVAVVDVTNVASPTMVGESDVSVVTDVDRWYWTTAFLARGAHRDNATFEYDWIMDPVSSSVTTVSRACVNFAKTIGDSPSACAGSTYHFAYEAEAEANAYWYCAS</sequence>
<reference evidence="1 2" key="2">
    <citation type="journal article" date="2014" name="BMC Genomics">
        <title>An improved genome of the model marine alga Ostreococcus tauri unfolds by assessing Illumina de novo assemblies.</title>
        <authorList>
            <person name="Blanc-Mathieu R."/>
            <person name="Verhelst B."/>
            <person name="Derelle E."/>
            <person name="Rombauts S."/>
            <person name="Bouget F.Y."/>
            <person name="Carre I."/>
            <person name="Chateau A."/>
            <person name="Eyre-Walker A."/>
            <person name="Grimsley N."/>
            <person name="Moreau H."/>
            <person name="Piegu B."/>
            <person name="Rivals E."/>
            <person name="Schackwitz W."/>
            <person name="Van de Peer Y."/>
            <person name="Piganeau G."/>
        </authorList>
    </citation>
    <scope>NUCLEOTIDE SEQUENCE [LARGE SCALE GENOMIC DNA]</scope>
    <source>
        <strain evidence="2">OTTH 0595 / CCAP 157/2 / RCC745</strain>
    </source>
</reference>
<proteinExistence type="predicted"/>
<dbReference type="EMBL" id="CAID01000016">
    <property type="protein sequence ID" value="CEG00293.1"/>
    <property type="molecule type" value="Genomic_DNA"/>
</dbReference>
<dbReference type="RefSeq" id="XP_003083517.2">
    <property type="nucleotide sequence ID" value="XM_003083469.2"/>
</dbReference>
<dbReference type="OrthoDB" id="10516143at2759"/>
<dbReference type="SUPFAM" id="SSF75011">
    <property type="entry name" value="3-carboxy-cis,cis-mucoante lactonizing enzyme"/>
    <property type="match status" value="1"/>
</dbReference>
<evidence type="ECO:0000313" key="1">
    <source>
        <dbReference type="EMBL" id="CEG00293.1"/>
    </source>
</evidence>
<accession>A0A096P8F9</accession>
<dbReference type="KEGG" id="ota:OT_ostta16g00680"/>
<gene>
    <name evidence="1" type="ORF">OT_ostta16g00680</name>
</gene>
<protein>
    <submittedName>
        <fullName evidence="1">Unnamed product</fullName>
    </submittedName>
</protein>
<organism evidence="1 2">
    <name type="scientific">Ostreococcus tauri</name>
    <name type="common">Marine green alga</name>
    <dbReference type="NCBI Taxonomy" id="70448"/>
    <lineage>
        <taxon>Eukaryota</taxon>
        <taxon>Viridiplantae</taxon>
        <taxon>Chlorophyta</taxon>
        <taxon>Mamiellophyceae</taxon>
        <taxon>Mamiellales</taxon>
        <taxon>Bathycoccaceae</taxon>
        <taxon>Ostreococcus</taxon>
    </lineage>
</organism>
<dbReference type="GeneID" id="9831192"/>